<dbReference type="PANTHER" id="PTHR30193">
    <property type="entry name" value="ABC TRANSPORTER PERMEASE PROTEIN"/>
    <property type="match status" value="1"/>
</dbReference>
<dbReference type="AlphaFoldDB" id="A0A975ZPJ8"/>
<organism evidence="9 10">
    <name type="scientific">Marinovum algicola</name>
    <dbReference type="NCBI Taxonomy" id="42444"/>
    <lineage>
        <taxon>Bacteria</taxon>
        <taxon>Pseudomonadati</taxon>
        <taxon>Pseudomonadota</taxon>
        <taxon>Alphaproteobacteria</taxon>
        <taxon>Rhodobacterales</taxon>
        <taxon>Roseobacteraceae</taxon>
        <taxon>Marinovum</taxon>
    </lineage>
</organism>
<dbReference type="InterPro" id="IPR000515">
    <property type="entry name" value="MetI-like"/>
</dbReference>
<accession>A0A975ZPJ8</accession>
<dbReference type="RefSeq" id="WP_083416089.1">
    <property type="nucleotide sequence ID" value="NZ_CATLQZ010000023.1"/>
</dbReference>
<keyword evidence="6 7" id="KW-0472">Membrane</keyword>
<dbReference type="PROSITE" id="PS50928">
    <property type="entry name" value="ABC_TM1"/>
    <property type="match status" value="1"/>
</dbReference>
<feature type="transmembrane region" description="Helical" evidence="7">
    <location>
        <begin position="88"/>
        <end position="110"/>
    </location>
</feature>
<comment type="subcellular location">
    <subcellularLocation>
        <location evidence="1 7">Cell membrane</location>
        <topology evidence="1 7">Multi-pass membrane protein</topology>
    </subcellularLocation>
</comment>
<evidence type="ECO:0000256" key="6">
    <source>
        <dbReference type="ARBA" id="ARBA00023136"/>
    </source>
</evidence>
<dbReference type="PANTHER" id="PTHR30193:SF42">
    <property type="entry name" value="ABC TRANSPORTER PERMEASE PROTEIN"/>
    <property type="match status" value="1"/>
</dbReference>
<dbReference type="Pfam" id="PF00528">
    <property type="entry name" value="BPD_transp_1"/>
    <property type="match status" value="1"/>
</dbReference>
<evidence type="ECO:0000256" key="3">
    <source>
        <dbReference type="ARBA" id="ARBA00022475"/>
    </source>
</evidence>
<evidence type="ECO:0000256" key="5">
    <source>
        <dbReference type="ARBA" id="ARBA00022989"/>
    </source>
</evidence>
<dbReference type="Gene3D" id="1.10.3720.10">
    <property type="entry name" value="MetI-like"/>
    <property type="match status" value="1"/>
</dbReference>
<gene>
    <name evidence="9" type="ORF">SAMN04487940_11337</name>
</gene>
<keyword evidence="10" id="KW-1185">Reference proteome</keyword>
<name>A0A975ZPJ8_9RHOB</name>
<feature type="transmembrane region" description="Helical" evidence="7">
    <location>
        <begin position="172"/>
        <end position="196"/>
    </location>
</feature>
<keyword evidence="5 7" id="KW-1133">Transmembrane helix</keyword>
<keyword evidence="3" id="KW-1003">Cell membrane</keyword>
<dbReference type="GO" id="GO:0005886">
    <property type="term" value="C:plasma membrane"/>
    <property type="evidence" value="ECO:0007669"/>
    <property type="project" value="UniProtKB-SubCell"/>
</dbReference>
<reference evidence="9 10" key="1">
    <citation type="submission" date="2016-10" db="EMBL/GenBank/DDBJ databases">
        <authorList>
            <person name="Varghese N."/>
            <person name="Submissions S."/>
        </authorList>
    </citation>
    <scope>NUCLEOTIDE SEQUENCE [LARGE SCALE GENOMIC DNA]</scope>
    <source>
        <strain evidence="9 10">FF3</strain>
    </source>
</reference>
<evidence type="ECO:0000259" key="8">
    <source>
        <dbReference type="PROSITE" id="PS50928"/>
    </source>
</evidence>
<keyword evidence="4 7" id="KW-0812">Transmembrane</keyword>
<dbReference type="SUPFAM" id="SSF161098">
    <property type="entry name" value="MetI-like"/>
    <property type="match status" value="1"/>
</dbReference>
<sequence>MTFSTSEQAAAPRRRPRLDSRVTERLVIGLSLTPAFIITLIGTFIFLGWTVLMSMTDSTLFPSTDFVGLEGYWQIWKYPRWQVAAGNLFTFGPIYMLVCGVIGIGMAIAIDQNVRGENIFRAIYLYPMAVSFVVAGTIWRWILNPGTGVEALVQGMGFESFVFDWITRKDRAIYTVIIAQVWQHAGFVMALVLAGLRTVNRDIINAAMIDGAPTHTIYRRVILPSIAPIFVAVFFILSQWALKTYDIILALTGGGPGIATDVPSIFVRDMMFNRGEIALASVASVYMLLLLFTLMAIYKSYQVIARRRTKQ</sequence>
<protein>
    <submittedName>
        <fullName evidence="9">Carbohydrate ABC transporter membrane protein 1, CUT1 family</fullName>
    </submittedName>
</protein>
<dbReference type="InterPro" id="IPR035906">
    <property type="entry name" value="MetI-like_sf"/>
</dbReference>
<dbReference type="CDD" id="cd06261">
    <property type="entry name" value="TM_PBP2"/>
    <property type="match status" value="1"/>
</dbReference>
<feature type="transmembrane region" description="Helical" evidence="7">
    <location>
        <begin position="277"/>
        <end position="298"/>
    </location>
</feature>
<evidence type="ECO:0000313" key="10">
    <source>
        <dbReference type="Proteomes" id="UP000182932"/>
    </source>
</evidence>
<feature type="transmembrane region" description="Helical" evidence="7">
    <location>
        <begin position="122"/>
        <end position="142"/>
    </location>
</feature>
<evidence type="ECO:0000256" key="1">
    <source>
        <dbReference type="ARBA" id="ARBA00004651"/>
    </source>
</evidence>
<evidence type="ECO:0000256" key="2">
    <source>
        <dbReference type="ARBA" id="ARBA00022448"/>
    </source>
</evidence>
<evidence type="ECO:0000256" key="7">
    <source>
        <dbReference type="RuleBase" id="RU363032"/>
    </source>
</evidence>
<comment type="similarity">
    <text evidence="7">Belongs to the binding-protein-dependent transport system permease family.</text>
</comment>
<keyword evidence="2 7" id="KW-0813">Transport</keyword>
<dbReference type="InterPro" id="IPR051393">
    <property type="entry name" value="ABC_transporter_permease"/>
</dbReference>
<evidence type="ECO:0000256" key="4">
    <source>
        <dbReference type="ARBA" id="ARBA00022692"/>
    </source>
</evidence>
<dbReference type="EMBL" id="FNYY01000013">
    <property type="protein sequence ID" value="SEJ89775.1"/>
    <property type="molecule type" value="Genomic_DNA"/>
</dbReference>
<comment type="caution">
    <text evidence="9">The sequence shown here is derived from an EMBL/GenBank/DDBJ whole genome shotgun (WGS) entry which is preliminary data.</text>
</comment>
<feature type="transmembrane region" description="Helical" evidence="7">
    <location>
        <begin position="217"/>
        <end position="242"/>
    </location>
</feature>
<feature type="transmembrane region" description="Helical" evidence="7">
    <location>
        <begin position="26"/>
        <end position="52"/>
    </location>
</feature>
<dbReference type="Proteomes" id="UP000182932">
    <property type="component" value="Unassembled WGS sequence"/>
</dbReference>
<evidence type="ECO:0000313" key="9">
    <source>
        <dbReference type="EMBL" id="SEJ89775.1"/>
    </source>
</evidence>
<proteinExistence type="inferred from homology"/>
<feature type="domain" description="ABC transmembrane type-1" evidence="8">
    <location>
        <begin position="85"/>
        <end position="298"/>
    </location>
</feature>
<dbReference type="GO" id="GO:0055085">
    <property type="term" value="P:transmembrane transport"/>
    <property type="evidence" value="ECO:0007669"/>
    <property type="project" value="InterPro"/>
</dbReference>
<dbReference type="GeneID" id="80819573"/>